<proteinExistence type="predicted"/>
<name>A0A517U018_9BACT</name>
<dbReference type="KEGG" id="llh:I41_31660"/>
<keyword evidence="2" id="KW-1185">Reference proteome</keyword>
<evidence type="ECO:0000313" key="2">
    <source>
        <dbReference type="Proteomes" id="UP000317909"/>
    </source>
</evidence>
<dbReference type="EMBL" id="CP036339">
    <property type="protein sequence ID" value="QDT73974.1"/>
    <property type="molecule type" value="Genomic_DNA"/>
</dbReference>
<organism evidence="1 2">
    <name type="scientific">Lacipirellula limnantheis</name>
    <dbReference type="NCBI Taxonomy" id="2528024"/>
    <lineage>
        <taxon>Bacteria</taxon>
        <taxon>Pseudomonadati</taxon>
        <taxon>Planctomycetota</taxon>
        <taxon>Planctomycetia</taxon>
        <taxon>Pirellulales</taxon>
        <taxon>Lacipirellulaceae</taxon>
        <taxon>Lacipirellula</taxon>
    </lineage>
</organism>
<dbReference type="AlphaFoldDB" id="A0A517U018"/>
<sequence>MIPTTWQRAWLRAGVVCRGGYPLLVACVILALPSSHAAAAFSFQRIVNSFTTTPPSEPPTATYDYVGIPAMSGGSVVFGAKTLGPAIGGGGLYDRIEVGTTGGALTNYAKRVVSPGPNPPVGTIAFFFDDPAISGNQIAARPSAYDGTSYKAPIFTYVAPNAPTTLGVAWGAPSLFSGSVAYAANKVGVNVTQLQNTFVDASDAVPGGGGALFQSFTPYGGPFDSHIDYNINYAVFLAKWIDASNVSRVGVYRWQKSTDTIVAVADKNVSIPGFPADKFDDNFAFLNTYFDNVSTTGVVQSARPSLAGSTVLYSYNEQFSTPARAGVYRYVNGSLAKVADVTTPNPSAPGFNFRHFEGVSTLGSAHAFVANSVVNNNAAIPSGAQAASIGGGYGIYLDTCGMISEVTRQGNILDGRVISNLEIGNRALTTVKFKYNLAFRAEFTDGTEGIYVASTSSLCYDPIPVLADYGNLFSASLVQLPADPGIGVPIDATWQTRVQQGAAANPATFGVDFEAGLIGVNGLPGNNPNLIDFTLDSGAVAPEELALAFSEDLALEGLRLDEFDELDSLRLTIGGLTRTVTFADLHDGMLPLADAILAKGETIGIAWDSANSLGDGFSFNGLGYRVVPEPASWLLASGCIAAISGLPWRTRRPRA</sequence>
<reference evidence="1 2" key="1">
    <citation type="submission" date="2019-02" db="EMBL/GenBank/DDBJ databases">
        <title>Deep-cultivation of Planctomycetes and their phenomic and genomic characterization uncovers novel biology.</title>
        <authorList>
            <person name="Wiegand S."/>
            <person name="Jogler M."/>
            <person name="Boedeker C."/>
            <person name="Pinto D."/>
            <person name="Vollmers J."/>
            <person name="Rivas-Marin E."/>
            <person name="Kohn T."/>
            <person name="Peeters S.H."/>
            <person name="Heuer A."/>
            <person name="Rast P."/>
            <person name="Oberbeckmann S."/>
            <person name="Bunk B."/>
            <person name="Jeske O."/>
            <person name="Meyerdierks A."/>
            <person name="Storesund J.E."/>
            <person name="Kallscheuer N."/>
            <person name="Luecker S."/>
            <person name="Lage O.M."/>
            <person name="Pohl T."/>
            <person name="Merkel B.J."/>
            <person name="Hornburger P."/>
            <person name="Mueller R.-W."/>
            <person name="Bruemmer F."/>
            <person name="Labrenz M."/>
            <person name="Spormann A.M."/>
            <person name="Op den Camp H."/>
            <person name="Overmann J."/>
            <person name="Amann R."/>
            <person name="Jetten M.S.M."/>
            <person name="Mascher T."/>
            <person name="Medema M.H."/>
            <person name="Devos D.P."/>
            <person name="Kaster A.-K."/>
            <person name="Ovreas L."/>
            <person name="Rohde M."/>
            <person name="Galperin M.Y."/>
            <person name="Jogler C."/>
        </authorList>
    </citation>
    <scope>NUCLEOTIDE SEQUENCE [LARGE SCALE GENOMIC DNA]</scope>
    <source>
        <strain evidence="1 2">I41</strain>
    </source>
</reference>
<evidence type="ECO:0000313" key="1">
    <source>
        <dbReference type="EMBL" id="QDT73974.1"/>
    </source>
</evidence>
<dbReference type="Proteomes" id="UP000317909">
    <property type="component" value="Chromosome"/>
</dbReference>
<gene>
    <name evidence="1" type="ORF">I41_31660</name>
</gene>
<protein>
    <submittedName>
        <fullName evidence="1">Uncharacterized protein</fullName>
    </submittedName>
</protein>
<accession>A0A517U018</accession>
<dbReference type="RefSeq" id="WP_145433739.1">
    <property type="nucleotide sequence ID" value="NZ_CP036339.1"/>
</dbReference>